<keyword evidence="4" id="KW-0804">Transcription</keyword>
<evidence type="ECO:0000256" key="2">
    <source>
        <dbReference type="ARBA" id="ARBA00023015"/>
    </source>
</evidence>
<reference evidence="6" key="1">
    <citation type="submission" date="2021-04" db="EMBL/GenBank/DDBJ databases">
        <authorList>
            <person name="Zhang D.-C."/>
        </authorList>
    </citation>
    <scope>NUCLEOTIDE SEQUENCE</scope>
    <source>
        <strain evidence="6">CGMCC 1.15697</strain>
    </source>
</reference>
<dbReference type="InterPro" id="IPR036388">
    <property type="entry name" value="WH-like_DNA-bd_sf"/>
</dbReference>
<proteinExistence type="inferred from homology"/>
<dbReference type="InterPro" id="IPR000847">
    <property type="entry name" value="LysR_HTH_N"/>
</dbReference>
<dbReference type="PRINTS" id="PR00039">
    <property type="entry name" value="HTHLYSR"/>
</dbReference>
<organism evidence="6 7">
    <name type="scientific">Marivibrio halodurans</name>
    <dbReference type="NCBI Taxonomy" id="2039722"/>
    <lineage>
        <taxon>Bacteria</taxon>
        <taxon>Pseudomonadati</taxon>
        <taxon>Pseudomonadota</taxon>
        <taxon>Alphaproteobacteria</taxon>
        <taxon>Rhodospirillales</taxon>
        <taxon>Rhodospirillaceae</taxon>
        <taxon>Marivibrio</taxon>
    </lineage>
</organism>
<comment type="similarity">
    <text evidence="1">Belongs to the LysR transcriptional regulatory family.</text>
</comment>
<comment type="caution">
    <text evidence="6">The sequence shown here is derived from an EMBL/GenBank/DDBJ whole genome shotgun (WGS) entry which is preliminary data.</text>
</comment>
<evidence type="ECO:0000256" key="1">
    <source>
        <dbReference type="ARBA" id="ARBA00009437"/>
    </source>
</evidence>
<keyword evidence="3" id="KW-0238">DNA-binding</keyword>
<dbReference type="EMBL" id="JAGMWN010000003">
    <property type="protein sequence ID" value="MBP5856978.1"/>
    <property type="molecule type" value="Genomic_DNA"/>
</dbReference>
<dbReference type="GO" id="GO:0003700">
    <property type="term" value="F:DNA-binding transcription factor activity"/>
    <property type="evidence" value="ECO:0007669"/>
    <property type="project" value="InterPro"/>
</dbReference>
<dbReference type="Proteomes" id="UP000672602">
    <property type="component" value="Unassembled WGS sequence"/>
</dbReference>
<dbReference type="InterPro" id="IPR036390">
    <property type="entry name" value="WH_DNA-bd_sf"/>
</dbReference>
<dbReference type="Gene3D" id="3.40.190.290">
    <property type="match status" value="1"/>
</dbReference>
<dbReference type="Pfam" id="PF03466">
    <property type="entry name" value="LysR_substrate"/>
    <property type="match status" value="1"/>
</dbReference>
<evidence type="ECO:0000259" key="5">
    <source>
        <dbReference type="PROSITE" id="PS50931"/>
    </source>
</evidence>
<keyword evidence="7" id="KW-1185">Reference proteome</keyword>
<evidence type="ECO:0000313" key="6">
    <source>
        <dbReference type="EMBL" id="MBP5856978.1"/>
    </source>
</evidence>
<evidence type="ECO:0000256" key="4">
    <source>
        <dbReference type="ARBA" id="ARBA00023163"/>
    </source>
</evidence>
<protein>
    <submittedName>
        <fullName evidence="6">LysR family transcriptional regulator</fullName>
    </submittedName>
</protein>
<dbReference type="InterPro" id="IPR005119">
    <property type="entry name" value="LysR_subst-bd"/>
</dbReference>
<dbReference type="RefSeq" id="WP_210681552.1">
    <property type="nucleotide sequence ID" value="NZ_JAGMWN010000003.1"/>
</dbReference>
<dbReference type="PANTHER" id="PTHR30537:SF3">
    <property type="entry name" value="TRANSCRIPTIONAL REGULATORY PROTEIN"/>
    <property type="match status" value="1"/>
</dbReference>
<dbReference type="GO" id="GO:0006351">
    <property type="term" value="P:DNA-templated transcription"/>
    <property type="evidence" value="ECO:0007669"/>
    <property type="project" value="TreeGrafter"/>
</dbReference>
<evidence type="ECO:0000256" key="3">
    <source>
        <dbReference type="ARBA" id="ARBA00023125"/>
    </source>
</evidence>
<dbReference type="PANTHER" id="PTHR30537">
    <property type="entry name" value="HTH-TYPE TRANSCRIPTIONAL REGULATOR"/>
    <property type="match status" value="1"/>
</dbReference>
<keyword evidence="2" id="KW-0805">Transcription regulation</keyword>
<evidence type="ECO:0000313" key="7">
    <source>
        <dbReference type="Proteomes" id="UP000672602"/>
    </source>
</evidence>
<dbReference type="SUPFAM" id="SSF53850">
    <property type="entry name" value="Periplasmic binding protein-like II"/>
    <property type="match status" value="1"/>
</dbReference>
<accession>A0A8J7S1P6</accession>
<name>A0A8J7S1P6_9PROT</name>
<dbReference type="PROSITE" id="PS50931">
    <property type="entry name" value="HTH_LYSR"/>
    <property type="match status" value="1"/>
</dbReference>
<dbReference type="Pfam" id="PF00126">
    <property type="entry name" value="HTH_1"/>
    <property type="match status" value="1"/>
</dbReference>
<sequence length="296" mass="32041">MMNWDDMRVALAAARGGTLSEAARRLDVNQTTVSRRLSALEETLGARLFHRIEGRLVPTHGGERLLEEAERAEAAALAAQQALMGLDARAEGTVRVTSVPTNVTRLLIPAVPALIARYPNLRVELLGAENRTNLSRREADMALRFDRPGSAGTTLCRRIGQLGYHIYAPTSAVEPESLPWVTYEEASADLPQAHWIARRIGRRIGGRGAGGGEVLAPVLVNDAEGVLQAVAAGLGRSLLPRFVGDGDPRLIRMGDEPAVVRDLWHLSHPDIRHTKRGEAVTQWLEETVASVASVAS</sequence>
<dbReference type="GO" id="GO:0043565">
    <property type="term" value="F:sequence-specific DNA binding"/>
    <property type="evidence" value="ECO:0007669"/>
    <property type="project" value="TreeGrafter"/>
</dbReference>
<dbReference type="SUPFAM" id="SSF46785">
    <property type="entry name" value="Winged helix' DNA-binding domain"/>
    <property type="match status" value="1"/>
</dbReference>
<gene>
    <name evidence="6" type="ORF">KAJ83_08155</name>
</gene>
<dbReference type="AlphaFoldDB" id="A0A8J7S1P6"/>
<feature type="domain" description="HTH lysR-type" evidence="5">
    <location>
        <begin position="2"/>
        <end position="59"/>
    </location>
</feature>
<dbReference type="Gene3D" id="1.10.10.10">
    <property type="entry name" value="Winged helix-like DNA-binding domain superfamily/Winged helix DNA-binding domain"/>
    <property type="match status" value="1"/>
</dbReference>
<dbReference type="InterPro" id="IPR058163">
    <property type="entry name" value="LysR-type_TF_proteobact-type"/>
</dbReference>